<dbReference type="Gene3D" id="3.30.540.10">
    <property type="entry name" value="Fructose-1,6-Bisphosphatase, subunit A, domain 1"/>
    <property type="match status" value="1"/>
</dbReference>
<evidence type="ECO:0000256" key="4">
    <source>
        <dbReference type="ARBA" id="ARBA00022842"/>
    </source>
</evidence>
<evidence type="ECO:0000256" key="3">
    <source>
        <dbReference type="ARBA" id="ARBA00022801"/>
    </source>
</evidence>
<keyword evidence="4" id="KW-0460">Magnesium</keyword>
<evidence type="ECO:0000256" key="1">
    <source>
        <dbReference type="ARBA" id="ARBA00009759"/>
    </source>
</evidence>
<dbReference type="Pfam" id="PF00459">
    <property type="entry name" value="Inositol_P"/>
    <property type="match status" value="1"/>
</dbReference>
<dbReference type="InterPro" id="IPR000760">
    <property type="entry name" value="Inositol_monophosphatase-like"/>
</dbReference>
<evidence type="ECO:0000313" key="5">
    <source>
        <dbReference type="EMBL" id="KAK8837089.1"/>
    </source>
</evidence>
<dbReference type="PANTHER" id="PTHR20854">
    <property type="entry name" value="INOSITOL MONOPHOSPHATASE"/>
    <property type="match status" value="1"/>
</dbReference>
<dbReference type="Proteomes" id="UP001470230">
    <property type="component" value="Unassembled WGS sequence"/>
</dbReference>
<keyword evidence="3" id="KW-0378">Hydrolase</keyword>
<keyword evidence="6" id="KW-1185">Reference proteome</keyword>
<dbReference type="EMBL" id="JAPFFF010000062">
    <property type="protein sequence ID" value="KAK8837089.1"/>
    <property type="molecule type" value="Genomic_DNA"/>
</dbReference>
<keyword evidence="2" id="KW-0479">Metal-binding</keyword>
<dbReference type="InterPro" id="IPR020583">
    <property type="entry name" value="Inositol_monoP_metal-BS"/>
</dbReference>
<comment type="similarity">
    <text evidence="1">Belongs to the inositol monophosphatase superfamily.</text>
</comment>
<protein>
    <recommendedName>
        <fullName evidence="7">Inositol monophosphatase family protein</fullName>
    </recommendedName>
</protein>
<evidence type="ECO:0000256" key="2">
    <source>
        <dbReference type="ARBA" id="ARBA00022723"/>
    </source>
</evidence>
<dbReference type="SUPFAM" id="SSF56655">
    <property type="entry name" value="Carbohydrate phosphatase"/>
    <property type="match status" value="1"/>
</dbReference>
<dbReference type="PROSITE" id="PS00629">
    <property type="entry name" value="IMP_1"/>
    <property type="match status" value="1"/>
</dbReference>
<sequence>MLTKSELDEIEQTLIKTLVGEIKDIIDKTRKNMVIVEEKADGDSATIADKQIGEIFDNLLPQLLPNSIVIQEESFNEKVFENSKNSKHVWVVDPIDGTKAFRDPTNAEWCVGICLLEEYHPILSLVYIPEKWFEEPMLLSAHEYRKEIHNFGHPFKSPNPSTKTKYVSHTHKDIQRNDNENEIADLFENNESIRAYAGHSTLVQFVDVAVNNNKVFSRRDANIWDIIQSAYLIKKSGCEVYYANGEDVFPINPEKLIFKDNHLIMPFTIASSKENKIKILNKIKEK</sequence>
<name>A0ABR2GT20_9EUKA</name>
<reference evidence="5 6" key="1">
    <citation type="submission" date="2024-04" db="EMBL/GenBank/DDBJ databases">
        <title>Tritrichomonas musculus Genome.</title>
        <authorList>
            <person name="Alves-Ferreira E."/>
            <person name="Grigg M."/>
            <person name="Lorenzi H."/>
            <person name="Galac M."/>
        </authorList>
    </citation>
    <scope>NUCLEOTIDE SEQUENCE [LARGE SCALE GENOMIC DNA]</scope>
    <source>
        <strain evidence="5 6">EAF2021</strain>
    </source>
</reference>
<evidence type="ECO:0008006" key="7">
    <source>
        <dbReference type="Google" id="ProtNLM"/>
    </source>
</evidence>
<accession>A0ABR2GT20</accession>
<comment type="caution">
    <text evidence="5">The sequence shown here is derived from an EMBL/GenBank/DDBJ whole genome shotgun (WGS) entry which is preliminary data.</text>
</comment>
<dbReference type="PANTHER" id="PTHR20854:SF4">
    <property type="entry name" value="INOSITOL-1-MONOPHOSPHATASE-RELATED"/>
    <property type="match status" value="1"/>
</dbReference>
<evidence type="ECO:0000313" key="6">
    <source>
        <dbReference type="Proteomes" id="UP001470230"/>
    </source>
</evidence>
<organism evidence="5 6">
    <name type="scientific">Tritrichomonas musculus</name>
    <dbReference type="NCBI Taxonomy" id="1915356"/>
    <lineage>
        <taxon>Eukaryota</taxon>
        <taxon>Metamonada</taxon>
        <taxon>Parabasalia</taxon>
        <taxon>Tritrichomonadida</taxon>
        <taxon>Tritrichomonadidae</taxon>
        <taxon>Tritrichomonas</taxon>
    </lineage>
</organism>
<proteinExistence type="inferred from homology"/>
<gene>
    <name evidence="5" type="ORF">M9Y10_037141</name>
</gene>